<comment type="caution">
    <text evidence="1">The sequence shown here is derived from an EMBL/GenBank/DDBJ whole genome shotgun (WGS) entry which is preliminary data.</text>
</comment>
<evidence type="ECO:0008006" key="3">
    <source>
        <dbReference type="Google" id="ProtNLM"/>
    </source>
</evidence>
<dbReference type="InterPro" id="IPR014710">
    <property type="entry name" value="RmlC-like_jellyroll"/>
</dbReference>
<reference evidence="1 2" key="1">
    <citation type="journal article" date="2016" name="Nat. Commun.">
        <title>Thousands of microbial genomes shed light on interconnected biogeochemical processes in an aquifer system.</title>
        <authorList>
            <person name="Anantharaman K."/>
            <person name="Brown C.T."/>
            <person name="Hug L.A."/>
            <person name="Sharon I."/>
            <person name="Castelle C.J."/>
            <person name="Probst A.J."/>
            <person name="Thomas B.C."/>
            <person name="Singh A."/>
            <person name="Wilkins M.J."/>
            <person name="Karaoz U."/>
            <person name="Brodie E.L."/>
            <person name="Williams K.H."/>
            <person name="Hubbard S.S."/>
            <person name="Banfield J.F."/>
        </authorList>
    </citation>
    <scope>NUCLEOTIDE SEQUENCE [LARGE SCALE GENOMIC DNA]</scope>
</reference>
<organism evidence="1 2">
    <name type="scientific">Candidatus Uhrbacteria bacterium RIFCSPLOWO2_02_FULL_51_9</name>
    <dbReference type="NCBI Taxonomy" id="1802410"/>
    <lineage>
        <taxon>Bacteria</taxon>
        <taxon>Candidatus Uhriibacteriota</taxon>
    </lineage>
</organism>
<evidence type="ECO:0000313" key="2">
    <source>
        <dbReference type="Proteomes" id="UP000176678"/>
    </source>
</evidence>
<gene>
    <name evidence="1" type="ORF">A3H75_00425</name>
</gene>
<name>A0A1F7VDW9_9BACT</name>
<dbReference type="SUPFAM" id="SSF51182">
    <property type="entry name" value="RmlC-like cupins"/>
    <property type="match status" value="1"/>
</dbReference>
<dbReference type="Gene3D" id="2.60.120.10">
    <property type="entry name" value="Jelly Rolls"/>
    <property type="match status" value="1"/>
</dbReference>
<dbReference type="InterPro" id="IPR011051">
    <property type="entry name" value="RmlC_Cupin_sf"/>
</dbReference>
<protein>
    <recommendedName>
        <fullName evidence="3">Cupin 2 conserved barrel domain-containing protein</fullName>
    </recommendedName>
</protein>
<evidence type="ECO:0000313" key="1">
    <source>
        <dbReference type="EMBL" id="OGL88760.1"/>
    </source>
</evidence>
<proteinExistence type="predicted"/>
<dbReference type="EMBL" id="MGES01000028">
    <property type="protein sequence ID" value="OGL88760.1"/>
    <property type="molecule type" value="Genomic_DNA"/>
</dbReference>
<dbReference type="Proteomes" id="UP000176678">
    <property type="component" value="Unassembled WGS sequence"/>
</dbReference>
<sequence>MTIFYRVEVPPPHEDARRIITDCVLGHEVPFGIRQIKIIDFKASGMVVGNHYHTVKSGREEFFIAIGPPDVVLFTYRWRVSQEEVQERKMRAGDACHIVPPCSHSFRVEHPQAKLWGLANMAYDAAHDVPDKLFE</sequence>
<dbReference type="AlphaFoldDB" id="A0A1F7VDW9"/>
<accession>A0A1F7VDW9</accession>